<evidence type="ECO:0000313" key="15">
    <source>
        <dbReference type="Proteomes" id="UP000017469"/>
    </source>
</evidence>
<evidence type="ECO:0000256" key="1">
    <source>
        <dbReference type="ARBA" id="ARBA00004162"/>
    </source>
</evidence>
<evidence type="ECO:0000256" key="9">
    <source>
        <dbReference type="ARBA" id="ARBA00023588"/>
    </source>
</evidence>
<comment type="pathway">
    <text evidence="9">Carotenoid biosynthesis; staphyloxanthin biosynthesis; staphyloxanthin from farnesyl diphosphate: step 5/5.</text>
</comment>
<evidence type="ECO:0000256" key="12">
    <source>
        <dbReference type="ARBA" id="ARBA00025324"/>
    </source>
</evidence>
<protein>
    <recommendedName>
        <fullName evidence="11">Glycosyl-4,4'-diaponeurosporenoate acyltransferase</fullName>
    </recommendedName>
</protein>
<evidence type="ECO:0000256" key="7">
    <source>
        <dbReference type="ARBA" id="ARBA00023136"/>
    </source>
</evidence>
<dbReference type="GO" id="GO:0016746">
    <property type="term" value="F:acyltransferase activity"/>
    <property type="evidence" value="ECO:0007669"/>
    <property type="project" value="UniProtKB-KW"/>
</dbReference>
<evidence type="ECO:0000256" key="10">
    <source>
        <dbReference type="ARBA" id="ARBA00023603"/>
    </source>
</evidence>
<keyword evidence="8 14" id="KW-0012">Acyltransferase</keyword>
<keyword evidence="3 14" id="KW-0808">Transferase</keyword>
<keyword evidence="4 13" id="KW-0812">Transmembrane</keyword>
<evidence type="ECO:0000256" key="4">
    <source>
        <dbReference type="ARBA" id="ARBA00022692"/>
    </source>
</evidence>
<evidence type="ECO:0000256" key="2">
    <source>
        <dbReference type="ARBA" id="ARBA00022475"/>
    </source>
</evidence>
<keyword evidence="6 13" id="KW-1133">Transmembrane helix</keyword>
<dbReference type="Pfam" id="PF18927">
    <property type="entry name" value="CrtO"/>
    <property type="match status" value="1"/>
</dbReference>
<evidence type="ECO:0000256" key="5">
    <source>
        <dbReference type="ARBA" id="ARBA00022729"/>
    </source>
</evidence>
<sequence length="164" mass="19818">MQLIELSVFWTIITDSAAWLFFHLAISIFTLHLPKHFFLTTNFLYRTREWEAEGQFWQTHFNVKKYAKIIPEGSRILGSGFYKRRLKHKETTYLETFILETKRAELTHWLSILPSFLFFLWNPAWAGWVMVSYALLFNIPIIIVQRYNRPRLEKILARKKKFPF</sequence>
<dbReference type="EMBL" id="CP006812">
    <property type="protein sequence ID" value="AGY82281.1"/>
    <property type="molecule type" value="Genomic_DNA"/>
</dbReference>
<organism evidence="14 15">
    <name type="scientific">Carnobacterium inhibens subsp. gilichinskyi</name>
    <dbReference type="NCBI Taxonomy" id="1266845"/>
    <lineage>
        <taxon>Bacteria</taxon>
        <taxon>Bacillati</taxon>
        <taxon>Bacillota</taxon>
        <taxon>Bacilli</taxon>
        <taxon>Lactobacillales</taxon>
        <taxon>Carnobacteriaceae</taxon>
        <taxon>Carnobacterium</taxon>
    </lineage>
</organism>
<name>U5SB59_9LACT</name>
<dbReference type="KEGG" id="caw:Q783_08795"/>
<evidence type="ECO:0000256" key="6">
    <source>
        <dbReference type="ARBA" id="ARBA00022989"/>
    </source>
</evidence>
<comment type="subcellular location">
    <subcellularLocation>
        <location evidence="1">Cell membrane</location>
        <topology evidence="1">Single-pass membrane protein</topology>
    </subcellularLocation>
</comment>
<evidence type="ECO:0000256" key="11">
    <source>
        <dbReference type="ARBA" id="ARBA00023667"/>
    </source>
</evidence>
<keyword evidence="7 13" id="KW-0472">Membrane</keyword>
<proteinExistence type="inferred from homology"/>
<dbReference type="UniPathway" id="UPA00029">
    <property type="reaction ID" value="UER00560"/>
</dbReference>
<gene>
    <name evidence="14" type="ORF">Q783_08795</name>
</gene>
<dbReference type="RefSeq" id="WP_023178925.1">
    <property type="nucleotide sequence ID" value="NC_022606.1"/>
</dbReference>
<dbReference type="PATRIC" id="fig|1266845.5.peg.1652"/>
<dbReference type="Proteomes" id="UP000017469">
    <property type="component" value="Chromosome"/>
</dbReference>
<dbReference type="eggNOG" id="ENOG503340V">
    <property type="taxonomic scope" value="Bacteria"/>
</dbReference>
<feature type="transmembrane region" description="Helical" evidence="13">
    <location>
        <begin position="125"/>
        <end position="144"/>
    </location>
</feature>
<reference evidence="14 15" key="1">
    <citation type="journal article" date="2013" name="Genome Announc.">
        <title>Complete Genome Sequence of Carnobacterium gilichinskyi Strain WN1359T (DSM 27470T).</title>
        <authorList>
            <person name="Leonard M.T."/>
            <person name="Panayotova N."/>
            <person name="Farmerie W.G."/>
            <person name="Triplett E.W."/>
            <person name="Nicholson W.L."/>
        </authorList>
    </citation>
    <scope>NUCLEOTIDE SEQUENCE [LARGE SCALE GENOMIC DNA]</scope>
    <source>
        <strain evidence="14 15">WN1359</strain>
    </source>
</reference>
<dbReference type="AlphaFoldDB" id="U5SB59"/>
<accession>U5SB59</accession>
<evidence type="ECO:0000256" key="3">
    <source>
        <dbReference type="ARBA" id="ARBA00022679"/>
    </source>
</evidence>
<dbReference type="GO" id="GO:0005886">
    <property type="term" value="C:plasma membrane"/>
    <property type="evidence" value="ECO:0007669"/>
    <property type="project" value="UniProtKB-SubCell"/>
</dbReference>
<evidence type="ECO:0000313" key="14">
    <source>
        <dbReference type="EMBL" id="AGY82281.1"/>
    </source>
</evidence>
<comment type="similarity">
    <text evidence="10">Belongs to the acyltransferase CrtO family.</text>
</comment>
<feature type="transmembrane region" description="Helical" evidence="13">
    <location>
        <begin position="7"/>
        <end position="29"/>
    </location>
</feature>
<evidence type="ECO:0000256" key="8">
    <source>
        <dbReference type="ARBA" id="ARBA00023315"/>
    </source>
</evidence>
<dbReference type="InterPro" id="IPR044021">
    <property type="entry name" value="CrtO"/>
</dbReference>
<dbReference type="HOGENOM" id="CLU_133300_1_0_9"/>
<dbReference type="STRING" id="1266845.Q783_08795"/>
<evidence type="ECO:0000256" key="13">
    <source>
        <dbReference type="SAM" id="Phobius"/>
    </source>
</evidence>
<keyword evidence="2" id="KW-1003">Cell membrane</keyword>
<comment type="function">
    <text evidence="12">Catalyzes the acylation of glycosyl-4,4'-diaponeurosporenoate, i.e. the esterification of glucose at the C6'' position with the carboxyl group of the C(15) fatty acid 12-methyltetradecanoic acid, to yield staphyloxanthin. This is the last step in the biosynthesis of this orange pigment, present in most staphylococci strains.</text>
</comment>
<keyword evidence="5" id="KW-0732">Signal</keyword>